<dbReference type="EMBL" id="CAJVQB010015082">
    <property type="protein sequence ID" value="CAG8772436.1"/>
    <property type="molecule type" value="Genomic_DNA"/>
</dbReference>
<evidence type="ECO:0000313" key="2">
    <source>
        <dbReference type="Proteomes" id="UP000789901"/>
    </source>
</evidence>
<comment type="caution">
    <text evidence="1">The sequence shown here is derived from an EMBL/GenBank/DDBJ whole genome shotgun (WGS) entry which is preliminary data.</text>
</comment>
<sequence length="390" mass="45790">MVTFHKWDQTINGVDINIDALYNDNQVEYETNIASSENTYQQMNAMFSTWNNTIGGIGGIDTFYKNNQMEYGIENQIESESNFIMNSGGAYQGGFQANEANVPFREWNCVDNTFNEPNNNNQAKFDVNIGMVFRDWDHAMNEITKFEKREEFKVKDPKKKTTTKRIGCIWQINLSCPEKDNSHKLVYIAKLINEHRNHELDQEHYNFQKNIAFTTEMTEDVKFFVIQRFRPKLCNQSNDASQLYKDLLSKKEVDPWYSITIFEYRWKCLLEKYNNEHVVNYLQRLYTNKDSWAKAFRLIFNSNTTLLELAEKLTACILEEDKKMEYTLFCASVPKAALVATADTILPNVCRMLRKYLTIEILTIQEDQIKQSLQYHAAIVVPDELQRYHS</sequence>
<protein>
    <submittedName>
        <fullName evidence="1">2228_t:CDS:1</fullName>
    </submittedName>
</protein>
<gene>
    <name evidence="1" type="ORF">GMARGA_LOCUS18684</name>
</gene>
<accession>A0ABN7VH35</accession>
<organism evidence="1 2">
    <name type="scientific">Gigaspora margarita</name>
    <dbReference type="NCBI Taxonomy" id="4874"/>
    <lineage>
        <taxon>Eukaryota</taxon>
        <taxon>Fungi</taxon>
        <taxon>Fungi incertae sedis</taxon>
        <taxon>Mucoromycota</taxon>
        <taxon>Glomeromycotina</taxon>
        <taxon>Glomeromycetes</taxon>
        <taxon>Diversisporales</taxon>
        <taxon>Gigasporaceae</taxon>
        <taxon>Gigaspora</taxon>
    </lineage>
</organism>
<proteinExistence type="predicted"/>
<dbReference type="Proteomes" id="UP000789901">
    <property type="component" value="Unassembled WGS sequence"/>
</dbReference>
<feature type="non-terminal residue" evidence="1">
    <location>
        <position position="390"/>
    </location>
</feature>
<name>A0ABN7VH35_GIGMA</name>
<keyword evidence="2" id="KW-1185">Reference proteome</keyword>
<evidence type="ECO:0000313" key="1">
    <source>
        <dbReference type="EMBL" id="CAG8772436.1"/>
    </source>
</evidence>
<reference evidence="1 2" key="1">
    <citation type="submission" date="2021-06" db="EMBL/GenBank/DDBJ databases">
        <authorList>
            <person name="Kallberg Y."/>
            <person name="Tangrot J."/>
            <person name="Rosling A."/>
        </authorList>
    </citation>
    <scope>NUCLEOTIDE SEQUENCE [LARGE SCALE GENOMIC DNA]</scope>
    <source>
        <strain evidence="1 2">120-4 pot B 10/14</strain>
    </source>
</reference>